<evidence type="ECO:0000259" key="1">
    <source>
        <dbReference type="Pfam" id="PF08207"/>
    </source>
</evidence>
<dbReference type="PANTHER" id="PTHR30053">
    <property type="entry name" value="ELONGATION FACTOR P"/>
    <property type="match status" value="1"/>
</dbReference>
<organism evidence="2 3">
    <name type="scientific">Nepenthes gracilis</name>
    <name type="common">Slender pitcher plant</name>
    <dbReference type="NCBI Taxonomy" id="150966"/>
    <lineage>
        <taxon>Eukaryota</taxon>
        <taxon>Viridiplantae</taxon>
        <taxon>Streptophyta</taxon>
        <taxon>Embryophyta</taxon>
        <taxon>Tracheophyta</taxon>
        <taxon>Spermatophyta</taxon>
        <taxon>Magnoliopsida</taxon>
        <taxon>eudicotyledons</taxon>
        <taxon>Gunneridae</taxon>
        <taxon>Pentapetalae</taxon>
        <taxon>Caryophyllales</taxon>
        <taxon>Nepenthaceae</taxon>
        <taxon>Nepenthes</taxon>
    </lineage>
</organism>
<sequence>MAGMTTITLPLASSFASSSLVTSLSKPSIIGMRRCVVATPRSRTRFSKIYALTRNDIKVGINVEVDGAPWKVLEGRGRGLIIEVCLVMQILLQLDLTFSQFAFIEFLHVKPGKGAAFVRTKMRDYMDGNTVDKTFRSGISVIDFEAPITVKLTVVDINPGVKCDTAQGKC</sequence>
<dbReference type="GO" id="GO:0005737">
    <property type="term" value="C:cytoplasm"/>
    <property type="evidence" value="ECO:0007669"/>
    <property type="project" value="TreeGrafter"/>
</dbReference>
<protein>
    <recommendedName>
        <fullName evidence="1">Translation elongation factor KOW-like domain-containing protein</fullName>
    </recommendedName>
</protein>
<accession>A0AAD3XMA7</accession>
<evidence type="ECO:0000313" key="3">
    <source>
        <dbReference type="Proteomes" id="UP001279734"/>
    </source>
</evidence>
<reference evidence="2" key="1">
    <citation type="submission" date="2023-05" db="EMBL/GenBank/DDBJ databases">
        <title>Nepenthes gracilis genome sequencing.</title>
        <authorList>
            <person name="Fukushima K."/>
        </authorList>
    </citation>
    <scope>NUCLEOTIDE SEQUENCE</scope>
    <source>
        <strain evidence="2">SING2019-196</strain>
    </source>
</reference>
<proteinExistence type="predicted"/>
<dbReference type="InterPro" id="IPR020599">
    <property type="entry name" value="Transl_elong_fac_P/YeiP"/>
</dbReference>
<gene>
    <name evidence="2" type="ORF">Nepgr_011874</name>
</gene>
<dbReference type="PANTHER" id="PTHR30053:SF12">
    <property type="entry name" value="ELONGATION FACTOR P (EF-P) FAMILY PROTEIN"/>
    <property type="match status" value="1"/>
</dbReference>
<feature type="domain" description="Translation elongation factor KOW-like" evidence="1">
    <location>
        <begin position="104"/>
        <end position="140"/>
    </location>
</feature>
<dbReference type="InterPro" id="IPR013185">
    <property type="entry name" value="Transl_elong_KOW-like"/>
</dbReference>
<dbReference type="EMBL" id="BSYO01000009">
    <property type="protein sequence ID" value="GMH10033.1"/>
    <property type="molecule type" value="Genomic_DNA"/>
</dbReference>
<dbReference type="Proteomes" id="UP001279734">
    <property type="component" value="Unassembled WGS sequence"/>
</dbReference>
<keyword evidence="3" id="KW-1185">Reference proteome</keyword>
<evidence type="ECO:0000313" key="2">
    <source>
        <dbReference type="EMBL" id="GMH10033.1"/>
    </source>
</evidence>
<comment type="caution">
    <text evidence="2">The sequence shown here is derived from an EMBL/GenBank/DDBJ whole genome shotgun (WGS) entry which is preliminary data.</text>
</comment>
<dbReference type="Pfam" id="PF08207">
    <property type="entry name" value="EFP_N"/>
    <property type="match status" value="1"/>
</dbReference>
<dbReference type="AlphaFoldDB" id="A0AAD3XMA7"/>
<dbReference type="SUPFAM" id="SSF50104">
    <property type="entry name" value="Translation proteins SH3-like domain"/>
    <property type="match status" value="1"/>
</dbReference>
<dbReference type="InterPro" id="IPR008991">
    <property type="entry name" value="Translation_prot_SH3-like_sf"/>
</dbReference>
<dbReference type="GO" id="GO:0003746">
    <property type="term" value="F:translation elongation factor activity"/>
    <property type="evidence" value="ECO:0007669"/>
    <property type="project" value="TreeGrafter"/>
</dbReference>
<dbReference type="InterPro" id="IPR014722">
    <property type="entry name" value="Rib_uL2_dom2"/>
</dbReference>
<name>A0AAD3XMA7_NEPGR</name>
<dbReference type="Gene3D" id="2.30.30.30">
    <property type="match status" value="1"/>
</dbReference>